<feature type="compositionally biased region" description="Low complexity" evidence="1">
    <location>
        <begin position="1"/>
        <end position="22"/>
    </location>
</feature>
<evidence type="ECO:0000313" key="2">
    <source>
        <dbReference type="EMBL" id="TRX93236.1"/>
    </source>
</evidence>
<proteinExistence type="predicted"/>
<comment type="caution">
    <text evidence="2">The sequence shown here is derived from an EMBL/GenBank/DDBJ whole genome shotgun (WGS) entry which is preliminary data.</text>
</comment>
<evidence type="ECO:0000256" key="1">
    <source>
        <dbReference type="SAM" id="MobiDB-lite"/>
    </source>
</evidence>
<evidence type="ECO:0000313" key="3">
    <source>
        <dbReference type="Proteomes" id="UP000319160"/>
    </source>
</evidence>
<gene>
    <name evidence="2" type="ORF">FHL15_005815</name>
</gene>
<name>A0A553HZ50_9PEZI</name>
<dbReference type="Proteomes" id="UP000319160">
    <property type="component" value="Unassembled WGS sequence"/>
</dbReference>
<protein>
    <submittedName>
        <fullName evidence="2">Uncharacterized protein</fullName>
    </submittedName>
</protein>
<feature type="region of interest" description="Disordered" evidence="1">
    <location>
        <begin position="1"/>
        <end position="46"/>
    </location>
</feature>
<accession>A0A553HZ50</accession>
<dbReference type="AlphaFoldDB" id="A0A553HZ50"/>
<feature type="compositionally biased region" description="Basic and acidic residues" evidence="1">
    <location>
        <begin position="35"/>
        <end position="46"/>
    </location>
</feature>
<organism evidence="2 3">
    <name type="scientific">Xylaria flabelliformis</name>
    <dbReference type="NCBI Taxonomy" id="2512241"/>
    <lineage>
        <taxon>Eukaryota</taxon>
        <taxon>Fungi</taxon>
        <taxon>Dikarya</taxon>
        <taxon>Ascomycota</taxon>
        <taxon>Pezizomycotina</taxon>
        <taxon>Sordariomycetes</taxon>
        <taxon>Xylariomycetidae</taxon>
        <taxon>Xylariales</taxon>
        <taxon>Xylariaceae</taxon>
        <taxon>Xylaria</taxon>
    </lineage>
</organism>
<reference evidence="3" key="1">
    <citation type="submission" date="2019-06" db="EMBL/GenBank/DDBJ databases">
        <title>Draft genome sequence of the griseofulvin-producing fungus Xylaria cubensis strain G536.</title>
        <authorList>
            <person name="Mead M.E."/>
            <person name="Raja H.A."/>
            <person name="Steenwyk J.L."/>
            <person name="Knowles S.L."/>
            <person name="Oberlies N.H."/>
            <person name="Rokas A."/>
        </authorList>
    </citation>
    <scope>NUCLEOTIDE SEQUENCE [LARGE SCALE GENOMIC DNA]</scope>
    <source>
        <strain evidence="3">G536</strain>
    </source>
</reference>
<dbReference type="EMBL" id="VFLP01000030">
    <property type="protein sequence ID" value="TRX93236.1"/>
    <property type="molecule type" value="Genomic_DNA"/>
</dbReference>
<sequence length="86" mass="9498">MPGKSSKTVSSTSSKTAAKSTSGETRDSSSTYSYDPKKDNAQIRKDNEDMIKRLQQIYGLEFMGAHGRAKWPLRVRNDVGCRAGIL</sequence>
<keyword evidence="3" id="KW-1185">Reference proteome</keyword>